<dbReference type="AlphaFoldDB" id="A0A6J4RFC5"/>
<feature type="compositionally biased region" description="Basic residues" evidence="1">
    <location>
        <begin position="1"/>
        <end position="18"/>
    </location>
</feature>
<feature type="region of interest" description="Disordered" evidence="1">
    <location>
        <begin position="1"/>
        <end position="105"/>
    </location>
</feature>
<feature type="non-terminal residue" evidence="2">
    <location>
        <position position="105"/>
    </location>
</feature>
<gene>
    <name evidence="2" type="ORF">AVDCRST_MAG65-108</name>
</gene>
<sequence>EPHHRHLPRRRAASRRAARRDVGGPGDRRLQLPGRDPRDGGPLLPRRRGPHRGRARPGRVHDRVPASRVLLRPAKRKAPDPACVRPRRHLPGVGGRRRHPSGDRL</sequence>
<evidence type="ECO:0000256" key="1">
    <source>
        <dbReference type="SAM" id="MobiDB-lite"/>
    </source>
</evidence>
<name>A0A6J4RFC5_9ACTN</name>
<evidence type="ECO:0000313" key="2">
    <source>
        <dbReference type="EMBL" id="CAA9464318.1"/>
    </source>
</evidence>
<proteinExistence type="predicted"/>
<feature type="non-terminal residue" evidence="2">
    <location>
        <position position="1"/>
    </location>
</feature>
<dbReference type="EMBL" id="CADCVL010000020">
    <property type="protein sequence ID" value="CAA9464318.1"/>
    <property type="molecule type" value="Genomic_DNA"/>
</dbReference>
<organism evidence="2">
    <name type="scientific">uncultured Solirubrobacteraceae bacterium</name>
    <dbReference type="NCBI Taxonomy" id="1162706"/>
    <lineage>
        <taxon>Bacteria</taxon>
        <taxon>Bacillati</taxon>
        <taxon>Actinomycetota</taxon>
        <taxon>Thermoleophilia</taxon>
        <taxon>Solirubrobacterales</taxon>
        <taxon>Solirubrobacteraceae</taxon>
        <taxon>environmental samples</taxon>
    </lineage>
</organism>
<accession>A0A6J4RFC5</accession>
<feature type="compositionally biased region" description="Basic residues" evidence="1">
    <location>
        <begin position="45"/>
        <end position="58"/>
    </location>
</feature>
<feature type="compositionally biased region" description="Basic residues" evidence="1">
    <location>
        <begin position="85"/>
        <end position="99"/>
    </location>
</feature>
<protein>
    <submittedName>
        <fullName evidence="2">Uncharacterized protein</fullName>
    </submittedName>
</protein>
<feature type="compositionally biased region" description="Basic and acidic residues" evidence="1">
    <location>
        <begin position="19"/>
        <end position="39"/>
    </location>
</feature>
<reference evidence="2" key="1">
    <citation type="submission" date="2020-02" db="EMBL/GenBank/DDBJ databases">
        <authorList>
            <person name="Meier V. D."/>
        </authorList>
    </citation>
    <scope>NUCLEOTIDE SEQUENCE</scope>
    <source>
        <strain evidence="2">AVDCRST_MAG65</strain>
    </source>
</reference>